<accession>A0AAD6ZUX8</accession>
<comment type="caution">
    <text evidence="2">The sequence shown here is derived from an EMBL/GenBank/DDBJ whole genome shotgun (WGS) entry which is preliminary data.</text>
</comment>
<evidence type="ECO:0000313" key="3">
    <source>
        <dbReference type="Proteomes" id="UP001218218"/>
    </source>
</evidence>
<dbReference type="EMBL" id="JARIHO010000028">
    <property type="protein sequence ID" value="KAJ7339273.1"/>
    <property type="molecule type" value="Genomic_DNA"/>
</dbReference>
<organism evidence="2 3">
    <name type="scientific">Mycena albidolilacea</name>
    <dbReference type="NCBI Taxonomy" id="1033008"/>
    <lineage>
        <taxon>Eukaryota</taxon>
        <taxon>Fungi</taxon>
        <taxon>Dikarya</taxon>
        <taxon>Basidiomycota</taxon>
        <taxon>Agaricomycotina</taxon>
        <taxon>Agaricomycetes</taxon>
        <taxon>Agaricomycetidae</taxon>
        <taxon>Agaricales</taxon>
        <taxon>Marasmiineae</taxon>
        <taxon>Mycenaceae</taxon>
        <taxon>Mycena</taxon>
    </lineage>
</organism>
<name>A0AAD6ZUX8_9AGAR</name>
<sequence>MAISLNIATAANAEEKFWTDFFPAWDEKYPILKSTERKELEEEEVNYQAEINSVKKKTNTEEVAKRGRRKAAIQPHPATSKQKLKSWFSNAKTKQQSRKVEPFRAWLASIKAVKGAPRRIQLPWVLWQDASHEVYKKEADDEEEEGSLFNPFEKDSDEGEDGEGLTPAQLLHRKHCLTQTYFDELTEEEQEKVREKREEEYAARLAAHNRLMQGNAACTVEELLMSPRQHVLADAAHLSTGE</sequence>
<proteinExistence type="predicted"/>
<evidence type="ECO:0000256" key="1">
    <source>
        <dbReference type="SAM" id="MobiDB-lite"/>
    </source>
</evidence>
<evidence type="ECO:0000313" key="2">
    <source>
        <dbReference type="EMBL" id="KAJ7339273.1"/>
    </source>
</evidence>
<feature type="region of interest" description="Disordered" evidence="1">
    <location>
        <begin position="136"/>
        <end position="169"/>
    </location>
</feature>
<protein>
    <submittedName>
        <fullName evidence="2">Uncharacterized protein</fullName>
    </submittedName>
</protein>
<gene>
    <name evidence="2" type="ORF">DFH08DRAFT_812664</name>
</gene>
<dbReference type="Proteomes" id="UP001218218">
    <property type="component" value="Unassembled WGS sequence"/>
</dbReference>
<dbReference type="AlphaFoldDB" id="A0AAD6ZUX8"/>
<reference evidence="2" key="1">
    <citation type="submission" date="2023-03" db="EMBL/GenBank/DDBJ databases">
        <title>Massive genome expansion in bonnet fungi (Mycena s.s.) driven by repeated elements and novel gene families across ecological guilds.</title>
        <authorList>
            <consortium name="Lawrence Berkeley National Laboratory"/>
            <person name="Harder C.B."/>
            <person name="Miyauchi S."/>
            <person name="Viragh M."/>
            <person name="Kuo A."/>
            <person name="Thoen E."/>
            <person name="Andreopoulos B."/>
            <person name="Lu D."/>
            <person name="Skrede I."/>
            <person name="Drula E."/>
            <person name="Henrissat B."/>
            <person name="Morin E."/>
            <person name="Kohler A."/>
            <person name="Barry K."/>
            <person name="LaButti K."/>
            <person name="Morin E."/>
            <person name="Salamov A."/>
            <person name="Lipzen A."/>
            <person name="Mereny Z."/>
            <person name="Hegedus B."/>
            <person name="Baldrian P."/>
            <person name="Stursova M."/>
            <person name="Weitz H."/>
            <person name="Taylor A."/>
            <person name="Grigoriev I.V."/>
            <person name="Nagy L.G."/>
            <person name="Martin F."/>
            <person name="Kauserud H."/>
        </authorList>
    </citation>
    <scope>NUCLEOTIDE SEQUENCE</scope>
    <source>
        <strain evidence="2">CBHHK002</strain>
    </source>
</reference>
<keyword evidence="3" id="KW-1185">Reference proteome</keyword>